<keyword evidence="1" id="KW-0677">Repeat</keyword>
<feature type="region of interest" description="Disordered" evidence="3">
    <location>
        <begin position="904"/>
        <end position="925"/>
    </location>
</feature>
<dbReference type="InterPro" id="IPR035940">
    <property type="entry name" value="CAP_sf"/>
</dbReference>
<dbReference type="AlphaFoldDB" id="A0A6F9DDB1"/>
<dbReference type="GO" id="GO:0007229">
    <property type="term" value="P:integrin-mediated signaling pathway"/>
    <property type="evidence" value="ECO:0007669"/>
    <property type="project" value="UniProtKB-KW"/>
</dbReference>
<dbReference type="InterPro" id="IPR001283">
    <property type="entry name" value="CRISP-related"/>
</dbReference>
<evidence type="ECO:0000259" key="4">
    <source>
        <dbReference type="SMART" id="SM00198"/>
    </source>
</evidence>
<gene>
    <name evidence="5" type="primary">Gon-1</name>
</gene>
<evidence type="ECO:0000256" key="2">
    <source>
        <dbReference type="ARBA" id="ARBA00023157"/>
    </source>
</evidence>
<dbReference type="InterPro" id="IPR014044">
    <property type="entry name" value="CAP_dom"/>
</dbReference>
<dbReference type="PROSITE" id="PS50092">
    <property type="entry name" value="TSP1"/>
    <property type="match status" value="17"/>
</dbReference>
<sequence>MKTKHGFSGTDLLAALCMFAAIYTDIVTSQTVRWSIEAPRAGTKAAGSRLITSHQMTTSLKNAIVDAHNSARSSANPPPADMMKITWNDDLARIAIAYAKTCTFGINRAKKLQRFNRIEENIYVSTGITFGNQWATQATGRWNEEGKYYNYQTNKCTATDRCKRYTQMVWGPTFKVGCGISKCSAVKVGRQTWTDATIMVCDYAPGGNWITRRPYVTGPVCSECHATDRCVNNLCTNPARDSATPPVAAWSQWTTWTACSKTCGVGGTRRRSRYCNTFYTRDCLVPGRYSPSSDVDNKCSINIPCTGGSQQAGSWGRWDSNWSTCSATCGGGQKSKTRTCSTGRLSDCTGSNRISFPCNGRPCPGWNDWRPWEGCSQSCGGGTRIRTRACSTGTDTDCQGSASETGNCNTQRCQSSSTSQGTWGAWSAWGSCSATCGSSTRKRTRRCSGTCRTGLATSQEACTKPACPAAARFSQWTQWSACSKTCGTGTSARSRNCIKPQGSTARCQGSATGQKPCQKATCAPKRTWSSWRDWGSCSVTCGSGSQTRTRTCSAGSGPSCPGSSSDRKTCTRSACPTLSNWSRWSSCSVTCGSGQQERTRSCSSGRESDCSGSKRNTRPCTLTACTTSRWGVWGTWSACSRSCGSGRRSRSRTCNLGNSGPTCQGLSVESQTCNRQTCPSFSKWTTWSKCSKTCGPGTRERSRRCSSGRTTDCSGEPTQSESCNDVKCTVSSWTQWTLWTSCTKTCGTGNRQRTRTCTKGNSGPTCAGQGTSRIACNSRVCPTFDPWGQWSQCSAACGTGEQTRTRTCSSGKPQECQGNSEDRKVCRQPTCQTSKWAPWGSWTQCSKSCGGGQYTRKRTCDEGNSGPTCVGVTTDSGKCNTQTCPTFLPWQTWNACSVTCGSGTRSRSRSCSSGISSDCTGPTSATETCSKPSCSLSVWGTWQTWSGCSHTCGSGSKSRTRVCQIGNSGPPCQGSRSDTDVCNVAPCPAFSPWSDWSKCPVTCGVGTISRSRACNTGVNSDCVGNHTENNKCTKPKCAVSAWSPWAPWSDCTQTCGTGTKTRLRVCNRGATGTNCAGSSTDQQNCNSQACPLFSPWTSWSTCSVTCGQGQLSKTRTCSTRREKDCNGPTVMVKSCSVPITCATTGNTTANPNNDKQFGGGTTTTSNCRKSVYSFFLIFLSFIVSSSLSF</sequence>
<feature type="compositionally biased region" description="Low complexity" evidence="3">
    <location>
        <begin position="904"/>
        <end position="920"/>
    </location>
</feature>
<dbReference type="Pfam" id="PF00188">
    <property type="entry name" value="CAP"/>
    <property type="match status" value="1"/>
</dbReference>
<dbReference type="Pfam" id="PF00090">
    <property type="entry name" value="TSP_1"/>
    <property type="match status" value="17"/>
</dbReference>
<feature type="region of interest" description="Disordered" evidence="3">
    <location>
        <begin position="543"/>
        <end position="564"/>
    </location>
</feature>
<dbReference type="SUPFAM" id="SSF82895">
    <property type="entry name" value="TSP-1 type 1 repeat"/>
    <property type="match status" value="17"/>
</dbReference>
<reference evidence="5" key="1">
    <citation type="submission" date="2020-04" db="EMBL/GenBank/DDBJ databases">
        <authorList>
            <person name="Neveu A P."/>
        </authorList>
    </citation>
    <scope>NUCLEOTIDE SEQUENCE</scope>
    <source>
        <tissue evidence="5">Whole embryo</tissue>
    </source>
</reference>
<dbReference type="PANTHER" id="PTHR22906">
    <property type="entry name" value="PROPERDIN"/>
    <property type="match status" value="1"/>
</dbReference>
<dbReference type="InterPro" id="IPR000884">
    <property type="entry name" value="TSP1_rpt"/>
</dbReference>
<organism evidence="5">
    <name type="scientific">Phallusia mammillata</name>
    <dbReference type="NCBI Taxonomy" id="59560"/>
    <lineage>
        <taxon>Eukaryota</taxon>
        <taxon>Metazoa</taxon>
        <taxon>Chordata</taxon>
        <taxon>Tunicata</taxon>
        <taxon>Ascidiacea</taxon>
        <taxon>Phlebobranchia</taxon>
        <taxon>Ascidiidae</taxon>
        <taxon>Phallusia</taxon>
    </lineage>
</organism>
<feature type="region of interest" description="Disordered" evidence="3">
    <location>
        <begin position="593"/>
        <end position="617"/>
    </location>
</feature>
<accession>A0A6F9DDB1</accession>
<dbReference type="Gene3D" id="3.40.33.10">
    <property type="entry name" value="CAP"/>
    <property type="match status" value="1"/>
</dbReference>
<protein>
    <submittedName>
        <fullName evidence="5">A disintegrin and metalloproteinase with thrombospondin motifs gon-1</fullName>
    </submittedName>
</protein>
<dbReference type="InterPro" id="IPR052065">
    <property type="entry name" value="Compl_asym_regulator"/>
</dbReference>
<evidence type="ECO:0000256" key="3">
    <source>
        <dbReference type="SAM" id="MobiDB-lite"/>
    </source>
</evidence>
<dbReference type="SUPFAM" id="SSF55797">
    <property type="entry name" value="PR-1-like"/>
    <property type="match status" value="1"/>
</dbReference>
<dbReference type="Gene3D" id="2.20.100.10">
    <property type="entry name" value="Thrombospondin type-1 (TSP1) repeat"/>
    <property type="match status" value="17"/>
</dbReference>
<dbReference type="SMART" id="SM00209">
    <property type="entry name" value="TSP1"/>
    <property type="match status" value="17"/>
</dbReference>
<evidence type="ECO:0000313" key="5">
    <source>
        <dbReference type="EMBL" id="CAB3250296.1"/>
    </source>
</evidence>
<dbReference type="InterPro" id="IPR036383">
    <property type="entry name" value="TSP1_rpt_sf"/>
</dbReference>
<feature type="compositionally biased region" description="Low complexity" evidence="3">
    <location>
        <begin position="552"/>
        <end position="564"/>
    </location>
</feature>
<dbReference type="PRINTS" id="PR00837">
    <property type="entry name" value="V5TPXLIKE"/>
</dbReference>
<evidence type="ECO:0000256" key="1">
    <source>
        <dbReference type="ARBA" id="ARBA00022737"/>
    </source>
</evidence>
<proteinExistence type="evidence at transcript level"/>
<feature type="region of interest" description="Disordered" evidence="3">
    <location>
        <begin position="694"/>
        <end position="718"/>
    </location>
</feature>
<feature type="compositionally biased region" description="Polar residues" evidence="3">
    <location>
        <begin position="707"/>
        <end position="718"/>
    </location>
</feature>
<keyword evidence="2" id="KW-1015">Disulfide bond</keyword>
<name>A0A6F9DDB1_9ASCI</name>
<feature type="domain" description="SCP" evidence="4">
    <location>
        <begin position="59"/>
        <end position="211"/>
    </location>
</feature>
<dbReference type="SMART" id="SM00198">
    <property type="entry name" value="SCP"/>
    <property type="match status" value="1"/>
</dbReference>
<dbReference type="EMBL" id="LR785530">
    <property type="protein sequence ID" value="CAB3250296.1"/>
    <property type="molecule type" value="mRNA"/>
</dbReference>
<dbReference type="FunFam" id="2.20.100.10:FF:000001">
    <property type="entry name" value="semaphorin-5A isoform X1"/>
    <property type="match status" value="2"/>
</dbReference>
<keyword evidence="5" id="KW-0401">Integrin</keyword>